<keyword evidence="4" id="KW-1003">Cell membrane</keyword>
<dbReference type="SUPFAM" id="SSF81338">
    <property type="entry name" value="Aquaporin-like"/>
    <property type="match status" value="1"/>
</dbReference>
<dbReference type="InterPro" id="IPR022357">
    <property type="entry name" value="MIP_CS"/>
</dbReference>
<dbReference type="EMBL" id="ATAX01000025">
    <property type="protein sequence ID" value="EWM53445.1"/>
    <property type="molecule type" value="Genomic_DNA"/>
</dbReference>
<dbReference type="InterPro" id="IPR034294">
    <property type="entry name" value="Aquaporin_transptr"/>
</dbReference>
<feature type="transmembrane region" description="Helical" evidence="9">
    <location>
        <begin position="35"/>
        <end position="56"/>
    </location>
</feature>
<evidence type="ECO:0000256" key="7">
    <source>
        <dbReference type="ARBA" id="ARBA00023136"/>
    </source>
</evidence>
<gene>
    <name evidence="10" type="ORF">RF007C_07110</name>
</gene>
<feature type="transmembrane region" description="Helical" evidence="9">
    <location>
        <begin position="160"/>
        <end position="184"/>
    </location>
</feature>
<feature type="transmembrane region" description="Helical" evidence="9">
    <location>
        <begin position="7"/>
        <end position="29"/>
    </location>
</feature>
<name>W7UXQ7_RUMFL</name>
<dbReference type="NCBIfam" id="TIGR00861">
    <property type="entry name" value="MIP"/>
    <property type="match status" value="1"/>
</dbReference>
<evidence type="ECO:0000256" key="6">
    <source>
        <dbReference type="ARBA" id="ARBA00022989"/>
    </source>
</evidence>
<organism evidence="10 11">
    <name type="scientific">Ruminococcus flavefaciens 007c</name>
    <dbReference type="NCBI Taxonomy" id="1341157"/>
    <lineage>
        <taxon>Bacteria</taxon>
        <taxon>Bacillati</taxon>
        <taxon>Bacillota</taxon>
        <taxon>Clostridia</taxon>
        <taxon>Eubacteriales</taxon>
        <taxon>Oscillospiraceae</taxon>
        <taxon>Ruminococcus</taxon>
    </lineage>
</organism>
<dbReference type="PATRIC" id="fig|1341157.4.peg.1849"/>
<comment type="similarity">
    <text evidence="2 8">Belongs to the MIP/aquaporin (TC 1.A.8) family.</text>
</comment>
<dbReference type="AlphaFoldDB" id="W7UXQ7"/>
<comment type="subcellular location">
    <subcellularLocation>
        <location evidence="1">Cell membrane</location>
        <topology evidence="1">Multi-pass membrane protein</topology>
    </subcellularLocation>
</comment>
<dbReference type="eggNOG" id="COG0580">
    <property type="taxonomic scope" value="Bacteria"/>
</dbReference>
<evidence type="ECO:0000256" key="2">
    <source>
        <dbReference type="ARBA" id="ARBA00006175"/>
    </source>
</evidence>
<dbReference type="GO" id="GO:0005886">
    <property type="term" value="C:plasma membrane"/>
    <property type="evidence" value="ECO:0007669"/>
    <property type="project" value="UniProtKB-SubCell"/>
</dbReference>
<proteinExistence type="inferred from homology"/>
<dbReference type="GO" id="GO:0015250">
    <property type="term" value="F:water channel activity"/>
    <property type="evidence" value="ECO:0007669"/>
    <property type="project" value="TreeGrafter"/>
</dbReference>
<dbReference type="PRINTS" id="PR00783">
    <property type="entry name" value="MINTRINSICP"/>
</dbReference>
<dbReference type="OrthoDB" id="9807293at2"/>
<dbReference type="InterPro" id="IPR000425">
    <property type="entry name" value="MIP"/>
</dbReference>
<evidence type="ECO:0000256" key="3">
    <source>
        <dbReference type="ARBA" id="ARBA00022448"/>
    </source>
</evidence>
<evidence type="ECO:0000256" key="8">
    <source>
        <dbReference type="RuleBase" id="RU000477"/>
    </source>
</evidence>
<comment type="caution">
    <text evidence="10">The sequence shown here is derived from an EMBL/GenBank/DDBJ whole genome shotgun (WGS) entry which is preliminary data.</text>
</comment>
<keyword evidence="3 8" id="KW-0813">Transport</keyword>
<dbReference type="Gene3D" id="1.20.1080.10">
    <property type="entry name" value="Glycerol uptake facilitator protein"/>
    <property type="match status" value="1"/>
</dbReference>
<sequence length="266" mass="26874">MESIRKYVAEVIGTFVLVLLGCGTAMLVGCGADFGGGYILTALAFGLVIVGMAYCIGNISGCHINPAVSLGVLLSGGMTFTDFVGYVVSQCLGAIAGAGMLKAIFNLGDVVDKTGGYGANGLANVNGSAGAGLLVEIILTFIFVMTILGVTSKKANHGSFGGLIIGLTLTLVHIFGIGLTGTSINPARSLGPALLAGGDALGDLWVFIVGPFVGAALAAVVYKFLEDPSKNVKPVAEKAAAAVKTAAPVKANVTKSNNHPNKKKKK</sequence>
<evidence type="ECO:0000256" key="5">
    <source>
        <dbReference type="ARBA" id="ARBA00022692"/>
    </source>
</evidence>
<dbReference type="CDD" id="cd00333">
    <property type="entry name" value="MIP"/>
    <property type="match status" value="1"/>
</dbReference>
<evidence type="ECO:0000256" key="1">
    <source>
        <dbReference type="ARBA" id="ARBA00004651"/>
    </source>
</evidence>
<keyword evidence="6 9" id="KW-1133">Transmembrane helix</keyword>
<keyword evidence="5 8" id="KW-0812">Transmembrane</keyword>
<dbReference type="PROSITE" id="PS51257">
    <property type="entry name" value="PROKAR_LIPOPROTEIN"/>
    <property type="match status" value="1"/>
</dbReference>
<keyword evidence="11" id="KW-1185">Reference proteome</keyword>
<dbReference type="PROSITE" id="PS00221">
    <property type="entry name" value="MIP"/>
    <property type="match status" value="1"/>
</dbReference>
<feature type="transmembrane region" description="Helical" evidence="9">
    <location>
        <begin position="204"/>
        <end position="225"/>
    </location>
</feature>
<dbReference type="Proteomes" id="UP000019365">
    <property type="component" value="Unassembled WGS sequence"/>
</dbReference>
<dbReference type="InterPro" id="IPR023271">
    <property type="entry name" value="Aquaporin-like"/>
</dbReference>
<evidence type="ECO:0000256" key="9">
    <source>
        <dbReference type="SAM" id="Phobius"/>
    </source>
</evidence>
<keyword evidence="7 9" id="KW-0472">Membrane</keyword>
<evidence type="ECO:0000313" key="10">
    <source>
        <dbReference type="EMBL" id="EWM53445.1"/>
    </source>
</evidence>
<reference evidence="10 11" key="1">
    <citation type="journal article" date="2014" name="PLoS ONE">
        <title>Rumen cellulosomics: divergent fiber-degrading strategies revealed by comparative genome-wide analysis of six ruminococcal strains.</title>
        <authorList>
            <person name="Dassa B."/>
            <person name="Borovok I."/>
            <person name="Ruimy-Israeli V."/>
            <person name="Lamed R."/>
            <person name="Flint H.J."/>
            <person name="Duncan S.H."/>
            <person name="Henrissat B."/>
            <person name="Coutinho P."/>
            <person name="Morrison M."/>
            <person name="Mosoni P."/>
            <person name="Yeoman C.J."/>
            <person name="White B.A."/>
            <person name="Bayer E.A."/>
        </authorList>
    </citation>
    <scope>NUCLEOTIDE SEQUENCE [LARGE SCALE GENOMIC DNA]</scope>
    <source>
        <strain evidence="10 11">007c</strain>
    </source>
</reference>
<protein>
    <submittedName>
        <fullName evidence="10">Aquaporin</fullName>
    </submittedName>
</protein>
<dbReference type="PANTHER" id="PTHR19139">
    <property type="entry name" value="AQUAPORIN TRANSPORTER"/>
    <property type="match status" value="1"/>
</dbReference>
<dbReference type="Pfam" id="PF00230">
    <property type="entry name" value="MIP"/>
    <property type="match status" value="1"/>
</dbReference>
<evidence type="ECO:0000313" key="11">
    <source>
        <dbReference type="Proteomes" id="UP000019365"/>
    </source>
</evidence>
<dbReference type="RefSeq" id="WP_037299298.1">
    <property type="nucleotide sequence ID" value="NZ_ATAX01000025.1"/>
</dbReference>
<feature type="transmembrane region" description="Helical" evidence="9">
    <location>
        <begin position="125"/>
        <end position="148"/>
    </location>
</feature>
<evidence type="ECO:0000256" key="4">
    <source>
        <dbReference type="ARBA" id="ARBA00022475"/>
    </source>
</evidence>
<dbReference type="PANTHER" id="PTHR19139:SF199">
    <property type="entry name" value="MIP17260P"/>
    <property type="match status" value="1"/>
</dbReference>
<accession>W7UXQ7</accession>